<organism evidence="2 3">
    <name type="scientific">Characodon lateralis</name>
    <dbReference type="NCBI Taxonomy" id="208331"/>
    <lineage>
        <taxon>Eukaryota</taxon>
        <taxon>Metazoa</taxon>
        <taxon>Chordata</taxon>
        <taxon>Craniata</taxon>
        <taxon>Vertebrata</taxon>
        <taxon>Euteleostomi</taxon>
        <taxon>Actinopterygii</taxon>
        <taxon>Neopterygii</taxon>
        <taxon>Teleostei</taxon>
        <taxon>Neoteleostei</taxon>
        <taxon>Acanthomorphata</taxon>
        <taxon>Ovalentaria</taxon>
        <taxon>Atherinomorphae</taxon>
        <taxon>Cyprinodontiformes</taxon>
        <taxon>Goodeidae</taxon>
        <taxon>Characodon</taxon>
    </lineage>
</organism>
<gene>
    <name evidence="2" type="ORF">CHARACLAT_025388</name>
</gene>
<protein>
    <submittedName>
        <fullName evidence="2">Uncharacterized protein</fullName>
    </submittedName>
</protein>
<dbReference type="SUPFAM" id="SSF53474">
    <property type="entry name" value="alpha/beta-Hydrolases"/>
    <property type="match status" value="1"/>
</dbReference>
<evidence type="ECO:0000313" key="3">
    <source>
        <dbReference type="Proteomes" id="UP001352852"/>
    </source>
</evidence>
<evidence type="ECO:0000313" key="2">
    <source>
        <dbReference type="EMBL" id="MED6271951.1"/>
    </source>
</evidence>
<dbReference type="Gene3D" id="3.40.50.1820">
    <property type="entry name" value="alpha/beta hydrolase"/>
    <property type="match status" value="1"/>
</dbReference>
<evidence type="ECO:0000256" key="1">
    <source>
        <dbReference type="SAM" id="SignalP"/>
    </source>
</evidence>
<dbReference type="InterPro" id="IPR029058">
    <property type="entry name" value="AB_hydrolase_fold"/>
</dbReference>
<name>A0ABU7DC67_9TELE</name>
<proteinExistence type="predicted"/>
<dbReference type="Proteomes" id="UP001352852">
    <property type="component" value="Unassembled WGS sequence"/>
</dbReference>
<keyword evidence="1" id="KW-0732">Signal</keyword>
<reference evidence="2 3" key="1">
    <citation type="submission" date="2021-06" db="EMBL/GenBank/DDBJ databases">
        <authorList>
            <person name="Palmer J.M."/>
        </authorList>
    </citation>
    <scope>NUCLEOTIDE SEQUENCE [LARGE SCALE GENOMIC DNA]</scope>
    <source>
        <strain evidence="2 3">CL_MEX2019</strain>
        <tissue evidence="2">Muscle</tissue>
    </source>
</reference>
<sequence>MRMLRETLALLFLGACLDSAAAARTCSSFFCRKSHRVSGLNGVDPGSPLFITPYLEKGAIDEARKLSMVGSMPGANVKSYAGYFTVNKSYNSNLFFWFFPAYTVSSASSSTLTMFSRHFTFNPSVISEYLH</sequence>
<accession>A0ABU7DC67</accession>
<dbReference type="EMBL" id="JAHUTJ010019314">
    <property type="protein sequence ID" value="MED6271951.1"/>
    <property type="molecule type" value="Genomic_DNA"/>
</dbReference>
<keyword evidence="3" id="KW-1185">Reference proteome</keyword>
<feature type="chain" id="PRO_5046669318" evidence="1">
    <location>
        <begin position="23"/>
        <end position="131"/>
    </location>
</feature>
<feature type="signal peptide" evidence="1">
    <location>
        <begin position="1"/>
        <end position="22"/>
    </location>
</feature>
<comment type="caution">
    <text evidence="2">The sequence shown here is derived from an EMBL/GenBank/DDBJ whole genome shotgun (WGS) entry which is preliminary data.</text>
</comment>